<organism evidence="10 11">
    <name type="scientific">Pelobates cultripes</name>
    <name type="common">Western spadefoot toad</name>
    <dbReference type="NCBI Taxonomy" id="61616"/>
    <lineage>
        <taxon>Eukaryota</taxon>
        <taxon>Metazoa</taxon>
        <taxon>Chordata</taxon>
        <taxon>Craniata</taxon>
        <taxon>Vertebrata</taxon>
        <taxon>Euteleostomi</taxon>
        <taxon>Amphibia</taxon>
        <taxon>Batrachia</taxon>
        <taxon>Anura</taxon>
        <taxon>Pelobatoidea</taxon>
        <taxon>Pelobatidae</taxon>
        <taxon>Pelobates</taxon>
    </lineage>
</organism>
<evidence type="ECO:0000256" key="1">
    <source>
        <dbReference type="ARBA" id="ARBA00004123"/>
    </source>
</evidence>
<dbReference type="SMART" id="SM00320">
    <property type="entry name" value="WD40"/>
    <property type="match status" value="7"/>
</dbReference>
<feature type="coiled-coil region" evidence="7">
    <location>
        <begin position="1755"/>
        <end position="1796"/>
    </location>
</feature>
<keyword evidence="4" id="KW-0238">DNA-binding</keyword>
<dbReference type="InterPro" id="IPR011047">
    <property type="entry name" value="Quinoprotein_ADH-like_sf"/>
</dbReference>
<keyword evidence="7" id="KW-0175">Coiled coil</keyword>
<dbReference type="GO" id="GO:0005634">
    <property type="term" value="C:nucleus"/>
    <property type="evidence" value="ECO:0007669"/>
    <property type="project" value="UniProtKB-SubCell"/>
</dbReference>
<feature type="region of interest" description="Disordered" evidence="8">
    <location>
        <begin position="21"/>
        <end position="117"/>
    </location>
</feature>
<evidence type="ECO:0000313" key="10">
    <source>
        <dbReference type="EMBL" id="CAH2295830.1"/>
    </source>
</evidence>
<keyword evidence="6" id="KW-0539">Nucleus</keyword>
<feature type="region of interest" description="Disordered" evidence="8">
    <location>
        <begin position="218"/>
        <end position="237"/>
    </location>
</feature>
<dbReference type="FunFam" id="2.130.10.10:FF:000427">
    <property type="entry name" value="WD repeat domain 66"/>
    <property type="match status" value="1"/>
</dbReference>
<evidence type="ECO:0000259" key="9">
    <source>
        <dbReference type="PROSITE" id="PS50888"/>
    </source>
</evidence>
<dbReference type="PROSITE" id="PS50888">
    <property type="entry name" value="BHLH"/>
    <property type="match status" value="1"/>
</dbReference>
<feature type="compositionally biased region" description="Polar residues" evidence="8">
    <location>
        <begin position="87"/>
        <end position="98"/>
    </location>
</feature>
<dbReference type="Proteomes" id="UP001295444">
    <property type="component" value="Chromosome 05"/>
</dbReference>
<dbReference type="Pfam" id="PF00400">
    <property type="entry name" value="WD40"/>
    <property type="match status" value="3"/>
</dbReference>
<reference evidence="10" key="1">
    <citation type="submission" date="2022-03" db="EMBL/GenBank/DDBJ databases">
        <authorList>
            <person name="Alioto T."/>
            <person name="Alioto T."/>
            <person name="Gomez Garrido J."/>
        </authorList>
    </citation>
    <scope>NUCLEOTIDE SEQUENCE</scope>
</reference>
<dbReference type="SMART" id="SM00353">
    <property type="entry name" value="HLH"/>
    <property type="match status" value="1"/>
</dbReference>
<evidence type="ECO:0000256" key="7">
    <source>
        <dbReference type="SAM" id="Coils"/>
    </source>
</evidence>
<evidence type="ECO:0000256" key="6">
    <source>
        <dbReference type="ARBA" id="ARBA00023242"/>
    </source>
</evidence>
<dbReference type="GO" id="GO:0046983">
    <property type="term" value="F:protein dimerization activity"/>
    <property type="evidence" value="ECO:0007669"/>
    <property type="project" value="InterPro"/>
</dbReference>
<dbReference type="InterPro" id="IPR036638">
    <property type="entry name" value="HLH_DNA-bd_sf"/>
</dbReference>
<evidence type="ECO:0000256" key="5">
    <source>
        <dbReference type="ARBA" id="ARBA00023163"/>
    </source>
</evidence>
<dbReference type="CDD" id="cd21772">
    <property type="entry name" value="NES2-NLS_MLXIP"/>
    <property type="match status" value="1"/>
</dbReference>
<feature type="compositionally biased region" description="Polar residues" evidence="8">
    <location>
        <begin position="1635"/>
        <end position="1645"/>
    </location>
</feature>
<dbReference type="InterPro" id="IPR015943">
    <property type="entry name" value="WD40/YVTN_repeat-like_dom_sf"/>
</dbReference>
<feature type="compositionally biased region" description="Low complexity" evidence="8">
    <location>
        <begin position="1666"/>
        <end position="1676"/>
    </location>
</feature>
<dbReference type="PANTHER" id="PTHR15741:SF23">
    <property type="entry name" value="MLX-INTERACTING PROTEIN"/>
    <property type="match status" value="1"/>
</dbReference>
<evidence type="ECO:0000313" key="11">
    <source>
        <dbReference type="Proteomes" id="UP001295444"/>
    </source>
</evidence>
<evidence type="ECO:0000256" key="4">
    <source>
        <dbReference type="ARBA" id="ARBA00023125"/>
    </source>
</evidence>
<keyword evidence="2" id="KW-0597">Phosphoprotein</keyword>
<feature type="domain" description="BHLH" evidence="9">
    <location>
        <begin position="1715"/>
        <end position="1765"/>
    </location>
</feature>
<dbReference type="EMBL" id="OW240916">
    <property type="protein sequence ID" value="CAH2295830.1"/>
    <property type="molecule type" value="Genomic_DNA"/>
</dbReference>
<feature type="region of interest" description="Disordered" evidence="8">
    <location>
        <begin position="943"/>
        <end position="967"/>
    </location>
</feature>
<feature type="region of interest" description="Disordered" evidence="8">
    <location>
        <begin position="1634"/>
        <end position="1710"/>
    </location>
</feature>
<proteinExistence type="predicted"/>
<dbReference type="InterPro" id="IPR052207">
    <property type="entry name" value="Max-like/E-box_TFs"/>
</dbReference>
<gene>
    <name evidence="10" type="ORF">PECUL_23A011869</name>
</gene>
<dbReference type="SUPFAM" id="SSF47459">
    <property type="entry name" value="HLH, helix-loop-helix DNA-binding domain"/>
    <property type="match status" value="1"/>
</dbReference>
<protein>
    <submittedName>
        <fullName evidence="10">WD repeat-containing 66 isoform X1</fullName>
    </submittedName>
</protein>
<dbReference type="InterPro" id="IPR011598">
    <property type="entry name" value="bHLH_dom"/>
</dbReference>
<dbReference type="Gene3D" id="4.10.280.10">
    <property type="entry name" value="Helix-loop-helix DNA-binding domain"/>
    <property type="match status" value="1"/>
</dbReference>
<feature type="compositionally biased region" description="Polar residues" evidence="8">
    <location>
        <begin position="1678"/>
        <end position="1708"/>
    </location>
</feature>
<evidence type="ECO:0000256" key="8">
    <source>
        <dbReference type="SAM" id="MobiDB-lite"/>
    </source>
</evidence>
<dbReference type="SUPFAM" id="SSF50998">
    <property type="entry name" value="Quinoprotein alcohol dehydrogenase-like"/>
    <property type="match status" value="1"/>
</dbReference>
<feature type="region of interest" description="Disordered" evidence="8">
    <location>
        <begin position="1056"/>
        <end position="1075"/>
    </location>
</feature>
<feature type="compositionally biased region" description="Basic and acidic residues" evidence="8">
    <location>
        <begin position="106"/>
        <end position="115"/>
    </location>
</feature>
<keyword evidence="5" id="KW-0804">Transcription</keyword>
<dbReference type="FunFam" id="4.10.280.10:FF:000028">
    <property type="entry name" value="MLX interacting protein like"/>
    <property type="match status" value="1"/>
</dbReference>
<dbReference type="GO" id="GO:0000981">
    <property type="term" value="F:DNA-binding transcription factor activity, RNA polymerase II-specific"/>
    <property type="evidence" value="ECO:0007669"/>
    <property type="project" value="TreeGrafter"/>
</dbReference>
<dbReference type="PANTHER" id="PTHR15741">
    <property type="entry name" value="BASIC HELIX-LOOP-HELIX ZIP TRANSCRIPTION FACTOR"/>
    <property type="match status" value="1"/>
</dbReference>
<name>A0AAD1S9S2_PELCU</name>
<evidence type="ECO:0000256" key="3">
    <source>
        <dbReference type="ARBA" id="ARBA00023015"/>
    </source>
</evidence>
<keyword evidence="3" id="KW-0805">Transcription regulation</keyword>
<sequence>MKSLRLEFGLLTASAQRCVKVAMSDSSGDPCEPASRESPHLDGVSQDDQGKAHDMKSMDLNVEQEGNQEVLFSELPETGPKEEQQETTDGVTYRHTPQTSPPPQHEPNEAYDTVKDATSSENVQYSAAKDVDSESIDINQIVQEEDGTTSVVASETVESYDTVKDTTSTENVQYSVEKEVGNEGIEMNQNVQEEGDSSSVVDSEAVQEAIEQNAEFVLPRGTEQSEAEYPLPRSPEVPDQKEHLELKVKIGESPGVEDVEAEQETVEEKAIDSLTVRNNESIEGGESLVYTATPRTLFEEESITSSDKPLNLSWSFGMNKNIPVFNLHDEDHQVIVYACAQTAVIHDLLLNRQRHLQAHCTSISCMCVSGDRRWIATADRGPESLIIIWDSFSGIPVHTIFHSHPEGGVIAITMSQNAKYLATVGGGTIQTVSIWDWTSGAVEPICTAELDEEFGTQNYITFNPQDHTQLITNSETQVIFYSWNESGLDYVTPPLNDKTFNKLVGNFSQSVFDFGSVRALTGTSAGKLAIWETIIPKSTKEISTVTPHNKKALKLMHVQKDGITVLTIHDRYFVTGDVRGHVKFYDQRLQLVNWYSDFNLAPIRSISFSKCNPVPASSQTRYPQDCSIKGNQFSISNFIVSTSDALVLHVFTDGTMLKKVLQEPNEPVHALACHPCKPYVAIGSYNGLLKIWNYEDKNFISRIFGKGKHVNCLAYNPSGFHMAAGFTDGSVHILDSVTLEDVIQDPFKYARGSITHINYSHNSQYLATADEEFTVTLFKVTSPKDWTAWEYVGRYRSHYKPIKSLVFAIELDSYEPRLLSLGMDRMLVEYDLKNSKKDNLLVSSTDRIEQSAVPQYLVWYPPVTKESFMLITNDQYKMKLFNATTKMCRKTLLGPTFGSPVRKMEVLSSHNHGTDKGFLAYITDDKFTCFPKTVRSDAMISLPAFQKQEPDDDSDTDEPNLLLKKPDSAEPQIIHSGHFMVSSPHSEHPPKKGYDFDTVNEQACQTYSFGKTSTCHLSIDASLTKLLECMTLAYSVHGIALLCLIKTRSPGLLGKTDQYALSEPDDDSDTDEPNLLLKKPDSAEPQIIHSGHFMVSSPHSEHPPKKGYDFDTVNEQACQTYSFGKTSTCHLSIDASLTKLLECMTLAYSGKLVSPKWKNFKGLKLQWRDKIRLNNAIWRAWYMQYIEKRQNPVCHFVTPLDASIDFDEHRRPEAIATEGKYWKRRIEIVVREYHKWRTYFKKRLQKHKDEDLSILVKDDDVVPWYNSVDGRDTPVPMEEETLLDMEMLMAEISDTLFSTISSHQHNPKEIEYAGNADMIQPDLFPLHPNLDLMDTFESFQDIFSSNRLPSSTFYPSASAAPTVPMSDTGLRSCSQALQPSVVSSNTHTPVNLDEELIPSPGAPSIVSHVPEVKRERAASLGSIPRTHRPVKFNSETSVSSQHGLVPVFPPSVTLFQNQPASPTVPPNTCLAPQPSIVHQDTDKFKLCSNSVITHTASATQTHNPSSTTFSQNQNLILTTQQQVPCNISLQPAGLTQQNAHQTHTYFALSNSGVKQKKQPQKIVPAPPHPETVSLLFAPASFSGQTQAVIVSPASLKTDSILAPRITQPNVVIAPAGIAGTSAVAEFRSGILLGPAQQSQGSQKSQPRIFPSLSPEPFVKREKTPKKTSSSGPSPTSCRDCQNSRQGSPCASEHSLSPPHSSGKSTADSHNFPFKTQRLKHISAEQKRRFNIKIAFSTLNSYVSSSTKPISHAITLQKTVEHIAKLQQERAHVLEETRRLREEVEELNVAISSCQQQLPATGVPIARQRFDHMRDLFEKYVKRRTLQNWKFWIFSIIIKPLFESFNDMVSTASIEEMYNTTREWLDLHCSLPSLRPMVLSTLTQLSTTTSILCDPHSLPEQAKQAVSRNSKRGGET</sequence>
<evidence type="ECO:0000256" key="2">
    <source>
        <dbReference type="ARBA" id="ARBA00022553"/>
    </source>
</evidence>
<feature type="compositionally biased region" description="Basic and acidic residues" evidence="8">
    <location>
        <begin position="48"/>
        <end position="57"/>
    </location>
</feature>
<dbReference type="InterPro" id="IPR001680">
    <property type="entry name" value="WD40_rpt"/>
</dbReference>
<keyword evidence="11" id="KW-1185">Reference proteome</keyword>
<comment type="subcellular location">
    <subcellularLocation>
        <location evidence="1">Nucleus</location>
    </subcellularLocation>
</comment>
<feature type="compositionally biased region" description="Acidic residues" evidence="8">
    <location>
        <begin position="1063"/>
        <end position="1072"/>
    </location>
</feature>
<dbReference type="Gene3D" id="2.130.10.10">
    <property type="entry name" value="YVTN repeat-like/Quinoprotein amine dehydrogenase"/>
    <property type="match status" value="2"/>
</dbReference>
<dbReference type="Pfam" id="PF00010">
    <property type="entry name" value="HLH"/>
    <property type="match status" value="1"/>
</dbReference>
<dbReference type="GO" id="GO:0000978">
    <property type="term" value="F:RNA polymerase II cis-regulatory region sequence-specific DNA binding"/>
    <property type="evidence" value="ECO:0007669"/>
    <property type="project" value="TreeGrafter"/>
</dbReference>
<accession>A0AAD1S9S2</accession>